<dbReference type="GO" id="GO:0000796">
    <property type="term" value="C:condensin complex"/>
    <property type="evidence" value="ECO:0007669"/>
    <property type="project" value="TreeGrafter"/>
</dbReference>
<protein>
    <submittedName>
        <fullName evidence="1">Condensin-2 complex subunit G2</fullName>
    </submittedName>
</protein>
<dbReference type="PANTHER" id="PTHR16199">
    <property type="entry name" value="CONDENSIN-2 COMPLEX SUBUNIT G2"/>
    <property type="match status" value="1"/>
</dbReference>
<dbReference type="EMBL" id="JACGWK010000007">
    <property type="protein sequence ID" value="KAL0343499.1"/>
    <property type="molecule type" value="Genomic_DNA"/>
</dbReference>
<reference evidence="1" key="1">
    <citation type="submission" date="2020-06" db="EMBL/GenBank/DDBJ databases">
        <authorList>
            <person name="Li T."/>
            <person name="Hu X."/>
            <person name="Zhang T."/>
            <person name="Song X."/>
            <person name="Zhang H."/>
            <person name="Dai N."/>
            <person name="Sheng W."/>
            <person name="Hou X."/>
            <person name="Wei L."/>
        </authorList>
    </citation>
    <scope>NUCLEOTIDE SEQUENCE</scope>
    <source>
        <strain evidence="1">G01</strain>
        <tissue evidence="1">Leaf</tissue>
    </source>
</reference>
<organism evidence="1">
    <name type="scientific">Sesamum angustifolium</name>
    <dbReference type="NCBI Taxonomy" id="2727405"/>
    <lineage>
        <taxon>Eukaryota</taxon>
        <taxon>Viridiplantae</taxon>
        <taxon>Streptophyta</taxon>
        <taxon>Embryophyta</taxon>
        <taxon>Tracheophyta</taxon>
        <taxon>Spermatophyta</taxon>
        <taxon>Magnoliopsida</taxon>
        <taxon>eudicotyledons</taxon>
        <taxon>Gunneridae</taxon>
        <taxon>Pentapetalae</taxon>
        <taxon>asterids</taxon>
        <taxon>lamiids</taxon>
        <taxon>Lamiales</taxon>
        <taxon>Pedaliaceae</taxon>
        <taxon>Sesamum</taxon>
    </lineage>
</organism>
<reference evidence="1" key="2">
    <citation type="journal article" date="2024" name="Plant">
        <title>Genomic evolution and insights into agronomic trait innovations of Sesamum species.</title>
        <authorList>
            <person name="Miao H."/>
            <person name="Wang L."/>
            <person name="Qu L."/>
            <person name="Liu H."/>
            <person name="Sun Y."/>
            <person name="Le M."/>
            <person name="Wang Q."/>
            <person name="Wei S."/>
            <person name="Zheng Y."/>
            <person name="Lin W."/>
            <person name="Duan Y."/>
            <person name="Cao H."/>
            <person name="Xiong S."/>
            <person name="Wang X."/>
            <person name="Wei L."/>
            <person name="Li C."/>
            <person name="Ma Q."/>
            <person name="Ju M."/>
            <person name="Zhao R."/>
            <person name="Li G."/>
            <person name="Mu C."/>
            <person name="Tian Q."/>
            <person name="Mei H."/>
            <person name="Zhang T."/>
            <person name="Gao T."/>
            <person name="Zhang H."/>
        </authorList>
    </citation>
    <scope>NUCLEOTIDE SEQUENCE</scope>
    <source>
        <strain evidence="1">G01</strain>
    </source>
</reference>
<evidence type="ECO:0000313" key="1">
    <source>
        <dbReference type="EMBL" id="KAL0343499.1"/>
    </source>
</evidence>
<proteinExistence type="predicted"/>
<gene>
    <name evidence="1" type="ORF">Sangu_1237300</name>
</gene>
<dbReference type="AlphaFoldDB" id="A0AAW2NIT4"/>
<dbReference type="Pfam" id="PF12422">
    <property type="entry name" value="Condensin2nSMC"/>
    <property type="match status" value="1"/>
</dbReference>
<comment type="caution">
    <text evidence="1">The sequence shown here is derived from an EMBL/GenBank/DDBJ whole genome shotgun (WGS) entry which is preliminary data.</text>
</comment>
<dbReference type="GO" id="GO:0000070">
    <property type="term" value="P:mitotic sister chromatid segregation"/>
    <property type="evidence" value="ECO:0007669"/>
    <property type="project" value="TreeGrafter"/>
</dbReference>
<dbReference type="PANTHER" id="PTHR16199:SF4">
    <property type="entry name" value="CONDENSIN-2 COMPLEX SUBUNIT G2"/>
    <property type="match status" value="1"/>
</dbReference>
<sequence length="282" mass="31577">MEKRLRSSLQTSAEEFLSSAAKLPFKSSKSAIKTLINTSVKPASDLTSSLPLALCNSISHSISRYKNLHGSTFAGSPVTPPQSAHEDLRVTRKKMGYLPLNTVKMEDSPLSGSSRFMRIFCAYAFSILKKKVDVHRVYTLREAFMLFDFEDESIEDLKHLLIRCVISPLYLKTEEGRKFIAFMFGFSVQLMKEVCAMIKSQIPFGRKSMLEAYGEIIFRAWKAAEGECKYEIENGFLQGLIEGAIYASSAALAASIRRILGGLLVTGLQREQRNSFSVLQSR</sequence>
<accession>A0AAW2NIT4</accession>
<dbReference type="InterPro" id="IPR024741">
    <property type="entry name" value="Condensin2_G2"/>
</dbReference>
<dbReference type="GO" id="GO:0005634">
    <property type="term" value="C:nucleus"/>
    <property type="evidence" value="ECO:0007669"/>
    <property type="project" value="InterPro"/>
</dbReference>
<name>A0AAW2NIT4_9LAMI</name>